<dbReference type="STRING" id="584708.Apau_2152"/>
<reference evidence="1 2" key="1">
    <citation type="journal article" date="2010" name="Stand. Genomic Sci.">
        <title>Non-contiguous finished genome sequence of Aminomonas paucivorans type strain (GLU-3).</title>
        <authorList>
            <person name="Pitluck S."/>
            <person name="Yasawong M."/>
            <person name="Held B."/>
            <person name="Lapidus A."/>
            <person name="Nolan M."/>
            <person name="Copeland A."/>
            <person name="Lucas S."/>
            <person name="Del Rio T.G."/>
            <person name="Tice H."/>
            <person name="Cheng J.F."/>
            <person name="Chertkov O."/>
            <person name="Goodwin L."/>
            <person name="Tapia R."/>
            <person name="Han C."/>
            <person name="Liolios K."/>
            <person name="Ivanova N."/>
            <person name="Mavromatis K."/>
            <person name="Ovchinnikova G."/>
            <person name="Pati A."/>
            <person name="Chen A."/>
            <person name="Palaniappan K."/>
            <person name="Land M."/>
            <person name="Hauser L."/>
            <person name="Chang Y.J."/>
            <person name="Jeffries C.D."/>
            <person name="Pukall R."/>
            <person name="Spring S."/>
            <person name="Rohde M."/>
            <person name="Sikorski J."/>
            <person name="Goker M."/>
            <person name="Woyke T."/>
            <person name="Bristow J."/>
            <person name="Eisen J.A."/>
            <person name="Markowitz V."/>
            <person name="Hugenholtz P."/>
            <person name="Kyrpides N.C."/>
            <person name="Klenk H.P."/>
        </authorList>
    </citation>
    <scope>NUCLEOTIDE SEQUENCE [LARGE SCALE GENOMIC DNA]</scope>
    <source>
        <strain evidence="1 2">DSM 12260</strain>
    </source>
</reference>
<dbReference type="InterPro" id="IPR017021">
    <property type="entry name" value="UCP033763"/>
</dbReference>
<sequence>MVDQDLPRGLQANAAAALGLSLGAQEEGLCGPAVTDRAGGVHGGITRVNLPVLAASGEQLRELYRRARESADLRALGFSSLAQRSRDYETYRTAMEGTDPGALGFSGICLWGPPGAVNALAGSLKTLK</sequence>
<name>E3CYW8_9BACT</name>
<gene>
    <name evidence="1" type="ORF">Apau_2152</name>
</gene>
<organism evidence="1 2">
    <name type="scientific">Aminomonas paucivorans DSM 12260</name>
    <dbReference type="NCBI Taxonomy" id="584708"/>
    <lineage>
        <taxon>Bacteria</taxon>
        <taxon>Thermotogati</taxon>
        <taxon>Synergistota</taxon>
        <taxon>Synergistia</taxon>
        <taxon>Synergistales</taxon>
        <taxon>Synergistaceae</taxon>
        <taxon>Aminomonas</taxon>
    </lineage>
</organism>
<dbReference type="SUPFAM" id="SSF102462">
    <property type="entry name" value="Peptidyl-tRNA hydrolase II"/>
    <property type="match status" value="1"/>
</dbReference>
<dbReference type="PaxDb" id="584708-Apau_2152"/>
<dbReference type="PIRSF" id="PIRSF033736">
    <property type="entry name" value="UCP033763"/>
    <property type="match status" value="1"/>
</dbReference>
<dbReference type="eggNOG" id="COG4954">
    <property type="taxonomic scope" value="Bacteria"/>
</dbReference>
<protein>
    <recommendedName>
        <fullName evidence="3">DUF2000 domain-containing protein</fullName>
    </recommendedName>
</protein>
<dbReference type="Pfam" id="PF09391">
    <property type="entry name" value="DUF2000"/>
    <property type="match status" value="1"/>
</dbReference>
<evidence type="ECO:0000313" key="1">
    <source>
        <dbReference type="EMBL" id="EFQ24563.1"/>
    </source>
</evidence>
<dbReference type="HOGENOM" id="CLU_121942_2_0_0"/>
<dbReference type="AlphaFoldDB" id="E3CYW8"/>
<evidence type="ECO:0008006" key="3">
    <source>
        <dbReference type="Google" id="ProtNLM"/>
    </source>
</evidence>
<evidence type="ECO:0000313" key="2">
    <source>
        <dbReference type="Proteomes" id="UP000005096"/>
    </source>
</evidence>
<dbReference type="EMBL" id="CM001022">
    <property type="protein sequence ID" value="EFQ24563.1"/>
    <property type="molecule type" value="Genomic_DNA"/>
</dbReference>
<dbReference type="InterPro" id="IPR023476">
    <property type="entry name" value="Pep_tRNA_hydro_II_dom_sf"/>
</dbReference>
<dbReference type="Gene3D" id="3.40.1490.10">
    <property type="entry name" value="Bit1"/>
    <property type="match status" value="1"/>
</dbReference>
<proteinExistence type="predicted"/>
<accession>E3CYW8</accession>
<dbReference type="InterPro" id="IPR018988">
    <property type="entry name" value="DUF2000"/>
</dbReference>
<dbReference type="Proteomes" id="UP000005096">
    <property type="component" value="Chromosome"/>
</dbReference>
<keyword evidence="2" id="KW-1185">Reference proteome</keyword>